<comment type="caution">
    <text evidence="2">The sequence shown here is derived from an EMBL/GenBank/DDBJ whole genome shotgun (WGS) entry which is preliminary data.</text>
</comment>
<accession>A0A1V9ZTZ5</accession>
<dbReference type="STRING" id="1202772.A0A1V9ZTZ5"/>
<dbReference type="PANTHER" id="PTHR31827:SF1">
    <property type="entry name" value="EMB|CAB89363.1"/>
    <property type="match status" value="1"/>
</dbReference>
<feature type="domain" description="WRKY19-like zinc finger" evidence="1">
    <location>
        <begin position="176"/>
        <end position="199"/>
    </location>
</feature>
<protein>
    <recommendedName>
        <fullName evidence="1">WRKY19-like zinc finger domain-containing protein</fullName>
    </recommendedName>
</protein>
<evidence type="ECO:0000313" key="3">
    <source>
        <dbReference type="Proteomes" id="UP000243579"/>
    </source>
</evidence>
<sequence length="309" mass="33232">MTLAAPPAFARPLLLPPLTSTLSPSIAHQMKRHDNEPRLVTPLRTPFPYDAPSPNFASQQCLHERLALHDGSNYASPRLPPASWLLQQTEPVKAEVALYMAHPVPPPVFAYSPPPAVSPTHTDTEEVRGECLDSQCHQAVKHRGYCKLHGGARRCDVPGCPKGVQGGNLCIGHGGGKRCRFPGCSKATQSQGLCKAHGGGVRCKFDGCNKSSQGGGFCRRHGGGKRCSVDGCPRGAQRGSTCAQHGGKAKCMVDGCVRADRGGGYCEVHRKDKVCRQGYCNRLARIKCEGYCTQHHREYCIANGSPASR</sequence>
<evidence type="ECO:0000259" key="1">
    <source>
        <dbReference type="Pfam" id="PF24906"/>
    </source>
</evidence>
<reference evidence="2 3" key="1">
    <citation type="journal article" date="2014" name="Genome Biol. Evol.">
        <title>The secreted proteins of Achlya hypogyna and Thraustotheca clavata identify the ancestral oomycete secretome and reveal gene acquisitions by horizontal gene transfer.</title>
        <authorList>
            <person name="Misner I."/>
            <person name="Blouin N."/>
            <person name="Leonard G."/>
            <person name="Richards T.A."/>
            <person name="Lane C.E."/>
        </authorList>
    </citation>
    <scope>NUCLEOTIDE SEQUENCE [LARGE SCALE GENOMIC DNA]</scope>
    <source>
        <strain evidence="2 3">ATCC 48635</strain>
    </source>
</reference>
<feature type="domain" description="WRKY19-like zinc finger" evidence="1">
    <location>
        <begin position="224"/>
        <end position="247"/>
    </location>
</feature>
<feature type="domain" description="WRKY19-like zinc finger" evidence="1">
    <location>
        <begin position="153"/>
        <end position="175"/>
    </location>
</feature>
<dbReference type="InterPro" id="IPR056866">
    <property type="entry name" value="Znf_WRKY19"/>
</dbReference>
<dbReference type="Pfam" id="PF24906">
    <property type="entry name" value="Zf_WRKY19"/>
    <property type="match status" value="4"/>
</dbReference>
<proteinExistence type="predicted"/>
<dbReference type="PANTHER" id="PTHR31827">
    <property type="entry name" value="EMB|CAB89363.1"/>
    <property type="match status" value="1"/>
</dbReference>
<gene>
    <name evidence="2" type="ORF">ACHHYP_01486</name>
</gene>
<dbReference type="EMBL" id="JNBR01000011">
    <property type="protein sequence ID" value="OQS01250.1"/>
    <property type="molecule type" value="Genomic_DNA"/>
</dbReference>
<evidence type="ECO:0000313" key="2">
    <source>
        <dbReference type="EMBL" id="OQS01250.1"/>
    </source>
</evidence>
<keyword evidence="3" id="KW-1185">Reference proteome</keyword>
<dbReference type="Proteomes" id="UP000243579">
    <property type="component" value="Unassembled WGS sequence"/>
</dbReference>
<organism evidence="2 3">
    <name type="scientific">Achlya hypogyna</name>
    <name type="common">Oomycete</name>
    <name type="synonym">Protoachlya hypogyna</name>
    <dbReference type="NCBI Taxonomy" id="1202772"/>
    <lineage>
        <taxon>Eukaryota</taxon>
        <taxon>Sar</taxon>
        <taxon>Stramenopiles</taxon>
        <taxon>Oomycota</taxon>
        <taxon>Saprolegniomycetes</taxon>
        <taxon>Saprolegniales</taxon>
        <taxon>Achlyaceae</taxon>
        <taxon>Achlya</taxon>
    </lineage>
</organism>
<dbReference type="AlphaFoldDB" id="A0A1V9ZTZ5"/>
<dbReference type="OrthoDB" id="77038at2759"/>
<name>A0A1V9ZTZ5_ACHHY</name>
<feature type="domain" description="WRKY19-like zinc finger" evidence="1">
    <location>
        <begin position="200"/>
        <end position="223"/>
    </location>
</feature>